<reference evidence="4" key="1">
    <citation type="submission" date="2017-02" db="UniProtKB">
        <authorList>
            <consortium name="WormBaseParasite"/>
        </authorList>
    </citation>
    <scope>IDENTIFICATION</scope>
</reference>
<evidence type="ECO:0000313" key="3">
    <source>
        <dbReference type="Proteomes" id="UP000274504"/>
    </source>
</evidence>
<feature type="region of interest" description="Disordered" evidence="1">
    <location>
        <begin position="1"/>
        <end position="40"/>
    </location>
</feature>
<evidence type="ECO:0000313" key="4">
    <source>
        <dbReference type="WBParaSite" id="HDID_0000886701-mRNA-1"/>
    </source>
</evidence>
<reference evidence="2 3" key="2">
    <citation type="submission" date="2018-11" db="EMBL/GenBank/DDBJ databases">
        <authorList>
            <consortium name="Pathogen Informatics"/>
        </authorList>
    </citation>
    <scope>NUCLEOTIDE SEQUENCE [LARGE SCALE GENOMIC DNA]</scope>
</reference>
<evidence type="ECO:0000313" key="2">
    <source>
        <dbReference type="EMBL" id="VDL61183.1"/>
    </source>
</evidence>
<dbReference type="Proteomes" id="UP000274504">
    <property type="component" value="Unassembled WGS sequence"/>
</dbReference>
<dbReference type="EMBL" id="UYSG01011158">
    <property type="protein sequence ID" value="VDL61183.1"/>
    <property type="molecule type" value="Genomic_DNA"/>
</dbReference>
<name>A0A0R3STV3_HYMDI</name>
<protein>
    <submittedName>
        <fullName evidence="2 4">Uncharacterized protein</fullName>
    </submittedName>
</protein>
<sequence length="88" mass="9833">MEEENNKENTTVNERSATLEASKKTPVADEEIAEEDKEADSYVATVNTTLTCMEESSKNSATMDRAISMASLDELLVSERLRELTEQE</sequence>
<dbReference type="WBParaSite" id="HDID_0000886701-mRNA-1">
    <property type="protein sequence ID" value="HDID_0000886701-mRNA-1"/>
    <property type="gene ID" value="HDID_0000886701"/>
</dbReference>
<proteinExistence type="predicted"/>
<evidence type="ECO:0000256" key="1">
    <source>
        <dbReference type="SAM" id="MobiDB-lite"/>
    </source>
</evidence>
<dbReference type="AlphaFoldDB" id="A0A0R3STV3"/>
<gene>
    <name evidence="2" type="ORF">HDID_LOCUS8865</name>
</gene>
<accession>A0A0R3STV3</accession>
<organism evidence="4">
    <name type="scientific">Hymenolepis diminuta</name>
    <name type="common">Rat tapeworm</name>
    <dbReference type="NCBI Taxonomy" id="6216"/>
    <lineage>
        <taxon>Eukaryota</taxon>
        <taxon>Metazoa</taxon>
        <taxon>Spiralia</taxon>
        <taxon>Lophotrochozoa</taxon>
        <taxon>Platyhelminthes</taxon>
        <taxon>Cestoda</taxon>
        <taxon>Eucestoda</taxon>
        <taxon>Cyclophyllidea</taxon>
        <taxon>Hymenolepididae</taxon>
        <taxon>Hymenolepis</taxon>
    </lineage>
</organism>
<feature type="compositionally biased region" description="Acidic residues" evidence="1">
    <location>
        <begin position="28"/>
        <end position="38"/>
    </location>
</feature>